<evidence type="ECO:0000313" key="1">
    <source>
        <dbReference type="EMBL" id="KZT29801.1"/>
    </source>
</evidence>
<accession>A0A165VKF0</accession>
<reference evidence="1 2" key="1">
    <citation type="journal article" date="2016" name="Mol. Biol. Evol.">
        <title>Comparative Genomics of Early-Diverging Mushroom-Forming Fungi Provides Insights into the Origins of Lignocellulose Decay Capabilities.</title>
        <authorList>
            <person name="Nagy L.G."/>
            <person name="Riley R."/>
            <person name="Tritt A."/>
            <person name="Adam C."/>
            <person name="Daum C."/>
            <person name="Floudas D."/>
            <person name="Sun H."/>
            <person name="Yadav J.S."/>
            <person name="Pangilinan J."/>
            <person name="Larsson K.H."/>
            <person name="Matsuura K."/>
            <person name="Barry K."/>
            <person name="Labutti K."/>
            <person name="Kuo R."/>
            <person name="Ohm R.A."/>
            <person name="Bhattacharya S.S."/>
            <person name="Shirouzu T."/>
            <person name="Yoshinaga Y."/>
            <person name="Martin F.M."/>
            <person name="Grigoriev I.V."/>
            <person name="Hibbett D.S."/>
        </authorList>
    </citation>
    <scope>NUCLEOTIDE SEQUENCE [LARGE SCALE GENOMIC DNA]</scope>
    <source>
        <strain evidence="1 2">HHB14362 ss-1</strain>
    </source>
</reference>
<dbReference type="AlphaFoldDB" id="A0A165VKF0"/>
<dbReference type="InParanoid" id="A0A165VKF0"/>
<dbReference type="OrthoDB" id="3227168at2759"/>
<dbReference type="EMBL" id="KV425553">
    <property type="protein sequence ID" value="KZT29801.1"/>
    <property type="molecule type" value="Genomic_DNA"/>
</dbReference>
<evidence type="ECO:0000313" key="2">
    <source>
        <dbReference type="Proteomes" id="UP000076761"/>
    </source>
</evidence>
<organism evidence="1 2">
    <name type="scientific">Neolentinus lepideus HHB14362 ss-1</name>
    <dbReference type="NCBI Taxonomy" id="1314782"/>
    <lineage>
        <taxon>Eukaryota</taxon>
        <taxon>Fungi</taxon>
        <taxon>Dikarya</taxon>
        <taxon>Basidiomycota</taxon>
        <taxon>Agaricomycotina</taxon>
        <taxon>Agaricomycetes</taxon>
        <taxon>Gloeophyllales</taxon>
        <taxon>Gloeophyllaceae</taxon>
        <taxon>Neolentinus</taxon>
    </lineage>
</organism>
<dbReference type="Proteomes" id="UP000076761">
    <property type="component" value="Unassembled WGS sequence"/>
</dbReference>
<name>A0A165VKF0_9AGAM</name>
<proteinExistence type="predicted"/>
<gene>
    <name evidence="1" type="ORF">NEOLEDRAFT_1127659</name>
</gene>
<sequence length="545" mass="60515">MADLGIGATSLGIAVVALAAAVMQVTMQVDIEARRKGKTDRLALGEWSIEWPQAKLFIYFVLRLFRIKSPWGDPRILTVPFITNGEIQKYLYAEATASNRGELQRRIENRLVKSATKRISTGDGRYTGRTHAVRETTCKSCEACWADAMDMCGFTRRYWSLLSRVSAQPCNGVIRPANAVTNLHSLWGFGRVMGLRDIVRSGSKITLTNGGASLYLDLYTGADQPVRLAHFSGSPDGRYMIVEEMSQHTAQSVHADAVWSLGYIPSPDRLSLSNKPPLGPEPSHTRLELPSMFTPCRGSEGTTAWSPNFDDWAAEFVRVLRECQTTEPSTVNLVDHVYSPSVVACIRTYPIQGLPDDQHVACYDALLWCVQHWPLCDYQRLCMQLPGGCTDRPSLPTLGTGFIGPEFVTDTQQTRDWYIKAYTWAETEAGFMPVDRQGWALIKDFAEGRVKEFRRGVRLWNSGMNNWAYTVIVKVLQVWKLELYVELQGASSATFQTSPDKKKFDSLTAMLATVAMASIAVATDSTIIGNDEVNRGIAIELGGVA</sequence>
<protein>
    <submittedName>
        <fullName evidence="1">Uncharacterized protein</fullName>
    </submittedName>
</protein>
<keyword evidence="2" id="KW-1185">Reference proteome</keyword>